<organism evidence="6 7">
    <name type="scientific">Nonomuraea pusilla</name>
    <dbReference type="NCBI Taxonomy" id="46177"/>
    <lineage>
        <taxon>Bacteria</taxon>
        <taxon>Bacillati</taxon>
        <taxon>Actinomycetota</taxon>
        <taxon>Actinomycetes</taxon>
        <taxon>Streptosporangiales</taxon>
        <taxon>Streptosporangiaceae</taxon>
        <taxon>Nonomuraea</taxon>
    </lineage>
</organism>
<keyword evidence="7" id="KW-1185">Reference proteome</keyword>
<dbReference type="Gene3D" id="1.20.120.910">
    <property type="entry name" value="DksA, coiled-coil domain"/>
    <property type="match status" value="1"/>
</dbReference>
<evidence type="ECO:0000259" key="5">
    <source>
        <dbReference type="Pfam" id="PF01258"/>
    </source>
</evidence>
<dbReference type="PANTHER" id="PTHR33823">
    <property type="entry name" value="RNA POLYMERASE-BINDING TRANSCRIPTION FACTOR DKSA-RELATED"/>
    <property type="match status" value="1"/>
</dbReference>
<evidence type="ECO:0000256" key="1">
    <source>
        <dbReference type="ARBA" id="ARBA00022723"/>
    </source>
</evidence>
<feature type="zinc finger region" description="dksA C4-type" evidence="4">
    <location>
        <begin position="78"/>
        <end position="102"/>
    </location>
</feature>
<dbReference type="SUPFAM" id="SSF57716">
    <property type="entry name" value="Glucocorticoid receptor-like (DNA-binding domain)"/>
    <property type="match status" value="1"/>
</dbReference>
<dbReference type="Pfam" id="PF01258">
    <property type="entry name" value="zf-dskA_traR"/>
    <property type="match status" value="1"/>
</dbReference>
<evidence type="ECO:0000313" key="6">
    <source>
        <dbReference type="EMBL" id="SEL92691.1"/>
    </source>
</evidence>
<dbReference type="GO" id="GO:0008270">
    <property type="term" value="F:zinc ion binding"/>
    <property type="evidence" value="ECO:0007669"/>
    <property type="project" value="UniProtKB-KW"/>
</dbReference>
<sequence>MTGNHLSSVQTQALRQELQEQLARRNSQLLELQESSKEVSAADGNWQELLASITAADRTIAELGQALERLSEGTYGRCGHCDAGIPFERLKIRPLARYCIDCQRRHEAA</sequence>
<gene>
    <name evidence="6" type="ORF">SAMN05660976_03692</name>
</gene>
<dbReference type="InterPro" id="IPR000962">
    <property type="entry name" value="Znf_DskA_TraR"/>
</dbReference>
<dbReference type="STRING" id="46177.SAMN05660976_03692"/>
<keyword evidence="1" id="KW-0479">Metal-binding</keyword>
<dbReference type="OrthoDB" id="1121111at2"/>
<evidence type="ECO:0000256" key="3">
    <source>
        <dbReference type="ARBA" id="ARBA00022833"/>
    </source>
</evidence>
<dbReference type="Proteomes" id="UP000198953">
    <property type="component" value="Unassembled WGS sequence"/>
</dbReference>
<reference evidence="6 7" key="1">
    <citation type="submission" date="2016-10" db="EMBL/GenBank/DDBJ databases">
        <authorList>
            <person name="de Groot N.N."/>
        </authorList>
    </citation>
    <scope>NUCLEOTIDE SEQUENCE [LARGE SCALE GENOMIC DNA]</scope>
    <source>
        <strain evidence="6 7">DSM 43357</strain>
    </source>
</reference>
<evidence type="ECO:0000256" key="2">
    <source>
        <dbReference type="ARBA" id="ARBA00022771"/>
    </source>
</evidence>
<keyword evidence="3" id="KW-0862">Zinc</keyword>
<protein>
    <submittedName>
        <fullName evidence="6">Transcriptional regulator, TraR/DksA family</fullName>
    </submittedName>
</protein>
<keyword evidence="2" id="KW-0863">Zinc-finger</keyword>
<name>A0A1H7U6T3_9ACTN</name>
<dbReference type="AlphaFoldDB" id="A0A1H7U6T3"/>
<dbReference type="PANTHER" id="PTHR33823:SF4">
    <property type="entry name" value="GENERAL STRESS PROTEIN 16O"/>
    <property type="match status" value="1"/>
</dbReference>
<dbReference type="PROSITE" id="PS51128">
    <property type="entry name" value="ZF_DKSA_2"/>
    <property type="match status" value="1"/>
</dbReference>
<dbReference type="RefSeq" id="WP_055501128.1">
    <property type="nucleotide sequence ID" value="NZ_BBZG01000001.1"/>
</dbReference>
<feature type="domain" description="Zinc finger DksA/TraR C4-type" evidence="5">
    <location>
        <begin position="73"/>
        <end position="107"/>
    </location>
</feature>
<accession>A0A1H7U6T3</accession>
<dbReference type="EMBL" id="FOBF01000008">
    <property type="protein sequence ID" value="SEL92691.1"/>
    <property type="molecule type" value="Genomic_DNA"/>
</dbReference>
<evidence type="ECO:0000256" key="4">
    <source>
        <dbReference type="PROSITE-ProRule" id="PRU00510"/>
    </source>
</evidence>
<evidence type="ECO:0000313" key="7">
    <source>
        <dbReference type="Proteomes" id="UP000198953"/>
    </source>
</evidence>
<proteinExistence type="predicted"/>